<feature type="signal peptide" evidence="2">
    <location>
        <begin position="1"/>
        <end position="17"/>
    </location>
</feature>
<dbReference type="OrthoDB" id="3909290at2759"/>
<dbReference type="AlphaFoldDB" id="A0A1P8YXR2"/>
<dbReference type="EMBL" id="KX943133">
    <property type="protein sequence ID" value="AQA29304.1"/>
    <property type="molecule type" value="Genomic_DNA"/>
</dbReference>
<dbReference type="Proteomes" id="UP000756132">
    <property type="component" value="Chromosome 2"/>
</dbReference>
<name>A0A1P8YXR2_PASFU</name>
<evidence type="ECO:0000256" key="2">
    <source>
        <dbReference type="SAM" id="SignalP"/>
    </source>
</evidence>
<sequence>MKHTITTILLSAAIAYAQTDDSSSETYISSVCAPTNSTGFPDWNAPCNAAQAIQVQCMYGESYFQELLNQYGNPGKRQARNEDVPMQPNAAQRTCICQSQFWNQANGCADCYKGHGLSEAEAGITNKDITSISSQYCAASSTPTLGLADWLFQYADSMASASPTATAKSSSFSDPIANKTEVSLYFTPSVTGSAAYIVAQATGSATSKVNSVSGQIRPTAGGRASGTTSGNGAGKTEAAAVAGLIGVAGLVALL</sequence>
<gene>
    <name evidence="4" type="ORF">CLAFUR5_03360</name>
</gene>
<dbReference type="EMBL" id="CP090164">
    <property type="protein sequence ID" value="UJO14368.1"/>
    <property type="molecule type" value="Genomic_DNA"/>
</dbReference>
<evidence type="ECO:0000313" key="3">
    <source>
        <dbReference type="EMBL" id="AQA29304.1"/>
    </source>
</evidence>
<reference evidence="4" key="2">
    <citation type="submission" date="2021-12" db="EMBL/GenBank/DDBJ databases">
        <authorList>
            <person name="Zaccaron A."/>
            <person name="Stergiopoulos I."/>
        </authorList>
    </citation>
    <scope>NUCLEOTIDE SEQUENCE</scope>
    <source>
        <strain evidence="4">Race5_Kim</strain>
    </source>
</reference>
<evidence type="ECO:0000313" key="5">
    <source>
        <dbReference type="Proteomes" id="UP000756132"/>
    </source>
</evidence>
<dbReference type="GeneID" id="71983238"/>
<evidence type="ECO:0000313" key="4">
    <source>
        <dbReference type="EMBL" id="UJO14368.1"/>
    </source>
</evidence>
<protein>
    <submittedName>
        <fullName evidence="3">Uncharacterized protein</fullName>
    </submittedName>
</protein>
<feature type="region of interest" description="Disordered" evidence="1">
    <location>
        <begin position="210"/>
        <end position="232"/>
    </location>
</feature>
<evidence type="ECO:0000256" key="1">
    <source>
        <dbReference type="SAM" id="MobiDB-lite"/>
    </source>
</evidence>
<feature type="chain" id="PRO_5040573457" evidence="2">
    <location>
        <begin position="18"/>
        <end position="254"/>
    </location>
</feature>
<feature type="compositionally biased region" description="Low complexity" evidence="1">
    <location>
        <begin position="219"/>
        <end position="230"/>
    </location>
</feature>
<keyword evidence="2" id="KW-0732">Signal</keyword>
<organism evidence="3">
    <name type="scientific">Passalora fulva</name>
    <name type="common">Tomato leaf mold</name>
    <name type="synonym">Cladosporium fulvum</name>
    <dbReference type="NCBI Taxonomy" id="5499"/>
    <lineage>
        <taxon>Eukaryota</taxon>
        <taxon>Fungi</taxon>
        <taxon>Dikarya</taxon>
        <taxon>Ascomycota</taxon>
        <taxon>Pezizomycotina</taxon>
        <taxon>Dothideomycetes</taxon>
        <taxon>Dothideomycetidae</taxon>
        <taxon>Mycosphaerellales</taxon>
        <taxon>Mycosphaerellaceae</taxon>
        <taxon>Fulvia</taxon>
    </lineage>
</organism>
<proteinExistence type="predicted"/>
<accession>A0A1P8YXR2</accession>
<keyword evidence="5" id="KW-1185">Reference proteome</keyword>
<dbReference type="RefSeq" id="XP_047758734.1">
    <property type="nucleotide sequence ID" value="XM_047902508.1"/>
</dbReference>
<reference evidence="4" key="3">
    <citation type="journal article" date="2022" name="Microb. Genom.">
        <title>A chromosome-scale genome assembly of the tomato pathogen Cladosporium fulvum reveals a compartmentalized genome architecture and the presence of a dispensable chromosome.</title>
        <authorList>
            <person name="Zaccaron A.Z."/>
            <person name="Chen L.H."/>
            <person name="Samaras A."/>
            <person name="Stergiopoulos I."/>
        </authorList>
    </citation>
    <scope>NUCLEOTIDE SEQUENCE</scope>
    <source>
        <strain evidence="4">Race5_Kim</strain>
    </source>
</reference>
<dbReference type="KEGG" id="ffu:CLAFUR5_03360"/>
<reference evidence="3" key="1">
    <citation type="submission" date="2016-10" db="EMBL/GenBank/DDBJ databases">
        <title>Novel effectors identified in the apoplast of Cladosporium fulvum-infected tomato.</title>
        <authorList>
            <person name="Mesarich C.H."/>
            <person name="de Wit P.J.G.M."/>
        </authorList>
    </citation>
    <scope>NUCLEOTIDE SEQUENCE</scope>
    <source>
        <strain evidence="3">0WU</strain>
    </source>
</reference>
<dbReference type="OMA" id="HAQCMCG"/>